<gene>
    <name evidence="2" type="primary">MUC13</name>
</gene>
<protein>
    <submittedName>
        <fullName evidence="2">Mucin-13</fullName>
    </submittedName>
</protein>
<dbReference type="GeneID" id="112063246"/>
<dbReference type="RefSeq" id="XP_028343457.1">
    <property type="nucleotide sequence ID" value="XM_028487656.2"/>
</dbReference>
<evidence type="ECO:0000313" key="2">
    <source>
        <dbReference type="RefSeq" id="XP_028343457.1"/>
    </source>
</evidence>
<dbReference type="CTD" id="56667"/>
<name>A0A455B3V1_PHYMC</name>
<sequence length="108" mass="11963">MSLNYLCPLEEDRCDYYGCKKNGQDECASGLLCQCKPGLQRPNPQFPLCVALGPQCPDYCNTQNKSQCLVKNSRDAKCVCLPGYKEDNRGICQPCAFGYSGVDCKDCE</sequence>
<evidence type="ECO:0000313" key="1">
    <source>
        <dbReference type="Proteomes" id="UP000248484"/>
    </source>
</evidence>
<reference evidence="2" key="1">
    <citation type="submission" date="2025-08" db="UniProtKB">
        <authorList>
            <consortium name="RefSeq"/>
        </authorList>
    </citation>
    <scope>IDENTIFICATION</scope>
    <source>
        <tissue evidence="2">Muscle</tissue>
    </source>
</reference>
<accession>A0A455B3V1</accession>
<proteinExistence type="predicted"/>
<dbReference type="OrthoDB" id="8938333at2759"/>
<dbReference type="KEGG" id="pcad:112063246"/>
<organism evidence="1 2">
    <name type="scientific">Physeter macrocephalus</name>
    <name type="common">Sperm whale</name>
    <name type="synonym">Physeter catodon</name>
    <dbReference type="NCBI Taxonomy" id="9755"/>
    <lineage>
        <taxon>Eukaryota</taxon>
        <taxon>Metazoa</taxon>
        <taxon>Chordata</taxon>
        <taxon>Craniata</taxon>
        <taxon>Vertebrata</taxon>
        <taxon>Euteleostomi</taxon>
        <taxon>Mammalia</taxon>
        <taxon>Eutheria</taxon>
        <taxon>Laurasiatheria</taxon>
        <taxon>Artiodactyla</taxon>
        <taxon>Whippomorpha</taxon>
        <taxon>Cetacea</taxon>
        <taxon>Odontoceti</taxon>
        <taxon>Physeteridae</taxon>
        <taxon>Physeter</taxon>
    </lineage>
</organism>
<dbReference type="InParanoid" id="A0A455B3V1"/>
<dbReference type="AlphaFoldDB" id="A0A455B3V1"/>
<dbReference type="Proteomes" id="UP000248484">
    <property type="component" value="Unplaced"/>
</dbReference>
<keyword evidence="1" id="KW-1185">Reference proteome</keyword>